<proteinExistence type="predicted"/>
<reference evidence="3" key="1">
    <citation type="submission" date="2021-01" db="EMBL/GenBank/DDBJ databases">
        <authorList>
            <person name="Corre E."/>
            <person name="Pelletier E."/>
            <person name="Niang G."/>
            <person name="Scheremetjew M."/>
            <person name="Finn R."/>
            <person name="Kale V."/>
            <person name="Holt S."/>
            <person name="Cochrane G."/>
            <person name="Meng A."/>
            <person name="Brown T."/>
            <person name="Cohen L."/>
        </authorList>
    </citation>
    <scope>NUCLEOTIDE SEQUENCE</scope>
    <source>
        <strain evidence="3">UNC1205</strain>
    </source>
</reference>
<name>A0A7S0Y763_9STRA</name>
<sequence>MSQTKKRYEQASLVFVGTFDPNTPRNRVPSTCSSRRSFGRNQSMSYFSDEVCCHDTSTVYSNLPEHPLPCACATSFLPSVQPKDWPQAPLALRPTPGRGMKIKAIRFSNSSEPLWVPGSHLTWSQRLEQHWGRQTEEELRKKRDLEPHYACCEECVILPVNNGNEKPGESLVVDFESELFEGTFLLRLRHTNGTTPDPYDDTKGYFKGMNRRYQACIRGRFKKALPFTELTTGFKLDRTFGKLPSKWVLKGALKVVSFFAPQLDIKLEGVEQPYSVTPLGSTPQCINVDDKEDEEESKTGGYSIQFSDNNSSSSDETKSAYVNTIEDSNVRINPLEGIRVESSEARRSLLGMNYPKETTSLQRAKMRKKAFDKLYREKSPDPKTDPSKIYTFEFLQHMLNFQDFTIDLGNMLGSVKLEDLLDGQPLPIMACYGDKVIWSFDVWNECLWEQAQYYDAIEKKNRAAAAN</sequence>
<evidence type="ECO:0000313" key="3">
    <source>
        <dbReference type="EMBL" id="CAD8759977.1"/>
    </source>
</evidence>
<dbReference type="PANTHER" id="PTHR34826">
    <property type="entry name" value="UPF0590 PROTEIN C409.17C"/>
    <property type="match status" value="1"/>
</dbReference>
<evidence type="ECO:0000259" key="2">
    <source>
        <dbReference type="Pfam" id="PF08588"/>
    </source>
</evidence>
<dbReference type="AlphaFoldDB" id="A0A7S0Y763"/>
<feature type="domain" description="Domain of unknown function at the cortex 1" evidence="2">
    <location>
        <begin position="159"/>
        <end position="432"/>
    </location>
</feature>
<dbReference type="InterPro" id="IPR013897">
    <property type="entry name" value="Duc1"/>
</dbReference>
<evidence type="ECO:0000256" key="1">
    <source>
        <dbReference type="SAM" id="MobiDB-lite"/>
    </source>
</evidence>
<dbReference type="PANTHER" id="PTHR34826:SF2">
    <property type="entry name" value="UPF0590 PROTEIN C409.17C"/>
    <property type="match status" value="1"/>
</dbReference>
<dbReference type="EMBL" id="HBFL01000018">
    <property type="protein sequence ID" value="CAD8759977.1"/>
    <property type="molecule type" value="Transcribed_RNA"/>
</dbReference>
<organism evidence="3">
    <name type="scientific">Pseudo-nitzschia delicatissima</name>
    <dbReference type="NCBI Taxonomy" id="44447"/>
    <lineage>
        <taxon>Eukaryota</taxon>
        <taxon>Sar</taxon>
        <taxon>Stramenopiles</taxon>
        <taxon>Ochrophyta</taxon>
        <taxon>Bacillariophyta</taxon>
        <taxon>Bacillariophyceae</taxon>
        <taxon>Bacillariophycidae</taxon>
        <taxon>Bacillariales</taxon>
        <taxon>Bacillariaceae</taxon>
        <taxon>Pseudo-nitzschia</taxon>
    </lineage>
</organism>
<dbReference type="Pfam" id="PF08588">
    <property type="entry name" value="Duc1"/>
    <property type="match status" value="1"/>
</dbReference>
<feature type="region of interest" description="Disordered" evidence="1">
    <location>
        <begin position="281"/>
        <end position="318"/>
    </location>
</feature>
<accession>A0A7S0Y763</accession>
<protein>
    <recommendedName>
        <fullName evidence="2">Domain of unknown function at the cortex 1 domain-containing protein</fullName>
    </recommendedName>
</protein>
<gene>
    <name evidence="3" type="ORF">PDEL1432_LOCUS16</name>
</gene>